<evidence type="ECO:0000313" key="2">
    <source>
        <dbReference type="Proteomes" id="UP001231189"/>
    </source>
</evidence>
<evidence type="ECO:0000313" key="1">
    <source>
        <dbReference type="EMBL" id="KAK1613728.1"/>
    </source>
</evidence>
<accession>A0AAD8VR28</accession>
<dbReference type="Proteomes" id="UP001231189">
    <property type="component" value="Unassembled WGS sequence"/>
</dbReference>
<protein>
    <submittedName>
        <fullName evidence="1">Uncharacterized protein</fullName>
    </submittedName>
</protein>
<proteinExistence type="predicted"/>
<reference evidence="1" key="1">
    <citation type="submission" date="2023-07" db="EMBL/GenBank/DDBJ databases">
        <title>A chromosome-level genome assembly of Lolium multiflorum.</title>
        <authorList>
            <person name="Chen Y."/>
            <person name="Copetti D."/>
            <person name="Kolliker R."/>
            <person name="Studer B."/>
        </authorList>
    </citation>
    <scope>NUCLEOTIDE SEQUENCE</scope>
    <source>
        <strain evidence="1">02402/16</strain>
        <tissue evidence="1">Leaf</tissue>
    </source>
</reference>
<sequence>MPSLKPLLPRPWELSVEETNVAAAAHHEKWKADIKAKKEPEPKPVFTEKQKKWAKDFLTTPSQIQQNLPDDYGREFRRQVAILAEKKGLEENEKKALEEKKEASKKCGKQVSQLGEQKKQSIPPLIVEAGTSLTASFRADMDKDMELLDPAILAAATSQGMTVTAAKERAAEFATINGMVKFNGLNYAEWADHVDFQLGVMNLDMAIVVMVKLATPTDQSTDEDKKKFELWESANRLRLNFMRMMIAENVKPSMPKTDNSKEFMLKLKEFSQSDLTDKSIVGNLMSELTAKKFD</sequence>
<keyword evidence="2" id="KW-1185">Reference proteome</keyword>
<gene>
    <name evidence="1" type="ORF">QYE76_019245</name>
</gene>
<dbReference type="EMBL" id="JAUUTY010000006">
    <property type="protein sequence ID" value="KAK1613728.1"/>
    <property type="molecule type" value="Genomic_DNA"/>
</dbReference>
<name>A0AAD8VR28_LOLMU</name>
<organism evidence="1 2">
    <name type="scientific">Lolium multiflorum</name>
    <name type="common">Italian ryegrass</name>
    <name type="synonym">Lolium perenne subsp. multiflorum</name>
    <dbReference type="NCBI Taxonomy" id="4521"/>
    <lineage>
        <taxon>Eukaryota</taxon>
        <taxon>Viridiplantae</taxon>
        <taxon>Streptophyta</taxon>
        <taxon>Embryophyta</taxon>
        <taxon>Tracheophyta</taxon>
        <taxon>Spermatophyta</taxon>
        <taxon>Magnoliopsida</taxon>
        <taxon>Liliopsida</taxon>
        <taxon>Poales</taxon>
        <taxon>Poaceae</taxon>
        <taxon>BOP clade</taxon>
        <taxon>Pooideae</taxon>
        <taxon>Poodae</taxon>
        <taxon>Poeae</taxon>
        <taxon>Poeae Chloroplast Group 2 (Poeae type)</taxon>
        <taxon>Loliodinae</taxon>
        <taxon>Loliinae</taxon>
        <taxon>Lolium</taxon>
    </lineage>
</organism>
<dbReference type="AlphaFoldDB" id="A0AAD8VR28"/>
<comment type="caution">
    <text evidence="1">The sequence shown here is derived from an EMBL/GenBank/DDBJ whole genome shotgun (WGS) entry which is preliminary data.</text>
</comment>